<sequence>MWMPKIRSKHGKFALQVWWLKNEVGARCLRKDPLEIVAEETSKRWLGRAGEAAAKESLTIGTNLGRRLLDKGIKEVYLDHLQARRPGINVGLFAHLADVVHGMSQEQVLVTIYTEDLNHSVHISDHSKLMLYLHQMRKEGAHVVGPMLHFPTLK</sequence>
<keyword evidence="2" id="KW-1185">Reference proteome</keyword>
<reference evidence="1 2" key="1">
    <citation type="journal article" date="2023" name="Nat. Commun.">
        <title>Origin of minicircular mitochondrial genomes in red algae.</title>
        <authorList>
            <person name="Lee Y."/>
            <person name="Cho C.H."/>
            <person name="Lee Y.M."/>
            <person name="Park S.I."/>
            <person name="Yang J.H."/>
            <person name="West J.A."/>
            <person name="Bhattacharya D."/>
            <person name="Yoon H.S."/>
        </authorList>
    </citation>
    <scope>NUCLEOTIDE SEQUENCE [LARGE SCALE GENOMIC DNA]</scope>
    <source>
        <strain evidence="1 2">CCMP1338</strain>
        <tissue evidence="1">Whole cell</tissue>
    </source>
</reference>
<gene>
    <name evidence="1" type="ORF">NDN08_001988</name>
</gene>
<organism evidence="1 2">
    <name type="scientific">Rhodosorus marinus</name>
    <dbReference type="NCBI Taxonomy" id="101924"/>
    <lineage>
        <taxon>Eukaryota</taxon>
        <taxon>Rhodophyta</taxon>
        <taxon>Stylonematophyceae</taxon>
        <taxon>Stylonematales</taxon>
        <taxon>Stylonemataceae</taxon>
        <taxon>Rhodosorus</taxon>
    </lineage>
</organism>
<comment type="caution">
    <text evidence="1">The sequence shown here is derived from an EMBL/GenBank/DDBJ whole genome shotgun (WGS) entry which is preliminary data.</text>
</comment>
<accession>A0AAV8USF6</accession>
<dbReference type="EMBL" id="JAMWBK010000004">
    <property type="protein sequence ID" value="KAJ8905481.1"/>
    <property type="molecule type" value="Genomic_DNA"/>
</dbReference>
<name>A0AAV8USF6_9RHOD</name>
<evidence type="ECO:0000313" key="1">
    <source>
        <dbReference type="EMBL" id="KAJ8905481.1"/>
    </source>
</evidence>
<proteinExistence type="predicted"/>
<dbReference type="AlphaFoldDB" id="A0AAV8USF6"/>
<dbReference type="Proteomes" id="UP001157974">
    <property type="component" value="Unassembled WGS sequence"/>
</dbReference>
<evidence type="ECO:0000313" key="2">
    <source>
        <dbReference type="Proteomes" id="UP001157974"/>
    </source>
</evidence>
<protein>
    <submittedName>
        <fullName evidence="1">Uncharacterized protein</fullName>
    </submittedName>
</protein>